<evidence type="ECO:0000256" key="1">
    <source>
        <dbReference type="SAM" id="MobiDB-lite"/>
    </source>
</evidence>
<organism evidence="2 3">
    <name type="scientific">Trifolium medium</name>
    <dbReference type="NCBI Taxonomy" id="97028"/>
    <lineage>
        <taxon>Eukaryota</taxon>
        <taxon>Viridiplantae</taxon>
        <taxon>Streptophyta</taxon>
        <taxon>Embryophyta</taxon>
        <taxon>Tracheophyta</taxon>
        <taxon>Spermatophyta</taxon>
        <taxon>Magnoliopsida</taxon>
        <taxon>eudicotyledons</taxon>
        <taxon>Gunneridae</taxon>
        <taxon>Pentapetalae</taxon>
        <taxon>rosids</taxon>
        <taxon>fabids</taxon>
        <taxon>Fabales</taxon>
        <taxon>Fabaceae</taxon>
        <taxon>Papilionoideae</taxon>
        <taxon>50 kb inversion clade</taxon>
        <taxon>NPAAA clade</taxon>
        <taxon>Hologalegina</taxon>
        <taxon>IRL clade</taxon>
        <taxon>Trifolieae</taxon>
        <taxon>Trifolium</taxon>
    </lineage>
</organism>
<reference evidence="2 3" key="1">
    <citation type="journal article" date="2018" name="Front. Plant Sci.">
        <title>Red Clover (Trifolium pratense) and Zigzag Clover (T. medium) - A Picture of Genomic Similarities and Differences.</title>
        <authorList>
            <person name="Dluhosova J."/>
            <person name="Istvanek J."/>
            <person name="Nedelnik J."/>
            <person name="Repkova J."/>
        </authorList>
    </citation>
    <scope>NUCLEOTIDE SEQUENCE [LARGE SCALE GENOMIC DNA]</scope>
    <source>
        <strain evidence="3">cv. 10/8</strain>
        <tissue evidence="2">Leaf</tissue>
    </source>
</reference>
<feature type="region of interest" description="Disordered" evidence="1">
    <location>
        <begin position="1"/>
        <end position="29"/>
    </location>
</feature>
<dbReference type="EMBL" id="LXQA010592413">
    <property type="protein sequence ID" value="MCI61029.1"/>
    <property type="molecule type" value="Genomic_DNA"/>
</dbReference>
<evidence type="ECO:0000313" key="3">
    <source>
        <dbReference type="Proteomes" id="UP000265520"/>
    </source>
</evidence>
<feature type="compositionally biased region" description="Acidic residues" evidence="1">
    <location>
        <begin position="1"/>
        <end position="10"/>
    </location>
</feature>
<dbReference type="Proteomes" id="UP000265520">
    <property type="component" value="Unassembled WGS sequence"/>
</dbReference>
<name>A0A392TIP3_9FABA</name>
<accession>A0A392TIP3</accession>
<keyword evidence="3" id="KW-1185">Reference proteome</keyword>
<evidence type="ECO:0000313" key="2">
    <source>
        <dbReference type="EMBL" id="MCI61029.1"/>
    </source>
</evidence>
<protein>
    <submittedName>
        <fullName evidence="2">Uncharacterized protein</fullName>
    </submittedName>
</protein>
<sequence length="29" mass="3230">MGDAMEEEPEERTGPTTGKEPTTHNYPQP</sequence>
<proteinExistence type="predicted"/>
<dbReference type="AlphaFoldDB" id="A0A392TIP3"/>
<feature type="non-terminal residue" evidence="2">
    <location>
        <position position="29"/>
    </location>
</feature>
<comment type="caution">
    <text evidence="2">The sequence shown here is derived from an EMBL/GenBank/DDBJ whole genome shotgun (WGS) entry which is preliminary data.</text>
</comment>